<keyword evidence="7" id="KW-1185">Reference proteome</keyword>
<feature type="region of interest" description="Disordered" evidence="4">
    <location>
        <begin position="216"/>
        <end position="281"/>
    </location>
</feature>
<dbReference type="InterPro" id="IPR036390">
    <property type="entry name" value="WH_DNA-bd_sf"/>
</dbReference>
<dbReference type="PANTHER" id="PTHR33204">
    <property type="entry name" value="TRANSCRIPTIONAL REGULATOR, MARR FAMILY"/>
    <property type="match status" value="1"/>
</dbReference>
<name>A0ABW2GF08_9ACTN</name>
<dbReference type="RefSeq" id="WP_386412520.1">
    <property type="nucleotide sequence ID" value="NZ_JBHSZO010000006.1"/>
</dbReference>
<gene>
    <name evidence="6" type="ORF">ACFQLX_05355</name>
</gene>
<dbReference type="InterPro" id="IPR036388">
    <property type="entry name" value="WH-like_DNA-bd_sf"/>
</dbReference>
<proteinExistence type="predicted"/>
<dbReference type="PANTHER" id="PTHR33204:SF37">
    <property type="entry name" value="HTH-TYPE TRANSCRIPTIONAL REGULATOR YODB"/>
    <property type="match status" value="1"/>
</dbReference>
<comment type="caution">
    <text evidence="6">The sequence shown here is derived from an EMBL/GenBank/DDBJ whole genome shotgun (WGS) entry which is preliminary data.</text>
</comment>
<dbReference type="SUPFAM" id="SSF46785">
    <property type="entry name" value="Winged helix' DNA-binding domain"/>
    <property type="match status" value="2"/>
</dbReference>
<evidence type="ECO:0000256" key="2">
    <source>
        <dbReference type="ARBA" id="ARBA00023125"/>
    </source>
</evidence>
<protein>
    <submittedName>
        <fullName evidence="6">Winged helix-turn-helix transcriptional regulator</fullName>
    </submittedName>
</protein>
<reference evidence="7" key="1">
    <citation type="journal article" date="2019" name="Int. J. Syst. Evol. Microbiol.">
        <title>The Global Catalogue of Microorganisms (GCM) 10K type strain sequencing project: providing services to taxonomists for standard genome sequencing and annotation.</title>
        <authorList>
            <consortium name="The Broad Institute Genomics Platform"/>
            <consortium name="The Broad Institute Genome Sequencing Center for Infectious Disease"/>
            <person name="Wu L."/>
            <person name="Ma J."/>
        </authorList>
    </citation>
    <scope>NUCLEOTIDE SEQUENCE [LARGE SCALE GENOMIC DNA]</scope>
    <source>
        <strain evidence="7">CGMCC 1.13681</strain>
    </source>
</reference>
<feature type="compositionally biased region" description="Basic residues" evidence="4">
    <location>
        <begin position="250"/>
        <end position="274"/>
    </location>
</feature>
<dbReference type="Gene3D" id="1.10.10.10">
    <property type="entry name" value="Winged helix-like DNA-binding domain superfamily/Winged helix DNA-binding domain"/>
    <property type="match status" value="2"/>
</dbReference>
<dbReference type="EMBL" id="JBHSZO010000006">
    <property type="protein sequence ID" value="MFC7217604.1"/>
    <property type="molecule type" value="Genomic_DNA"/>
</dbReference>
<feature type="domain" description="HTH hxlR-type" evidence="5">
    <location>
        <begin position="10"/>
        <end position="111"/>
    </location>
</feature>
<evidence type="ECO:0000313" key="7">
    <source>
        <dbReference type="Proteomes" id="UP001596413"/>
    </source>
</evidence>
<keyword evidence="1" id="KW-0805">Transcription regulation</keyword>
<dbReference type="InterPro" id="IPR002577">
    <property type="entry name" value="HTH_HxlR"/>
</dbReference>
<dbReference type="Proteomes" id="UP001596413">
    <property type="component" value="Unassembled WGS sequence"/>
</dbReference>
<evidence type="ECO:0000313" key="6">
    <source>
        <dbReference type="EMBL" id="MFC7217604.1"/>
    </source>
</evidence>
<keyword evidence="2" id="KW-0238">DNA-binding</keyword>
<evidence type="ECO:0000259" key="5">
    <source>
        <dbReference type="PROSITE" id="PS51118"/>
    </source>
</evidence>
<sequence length="372" mass="40699">MATTAPSPTTPNDLLGVTKTLDLLAPRWSVWVPMTVSSQPLRYAEFKPRLPWLADGQLHPRLRHLTNAGVIERTAYAPRHVTYGLTSRGAALLPVLTVIASWGDTYLEKELVANKHTGAMEPERIAPAQNIDDAVALLAPRHATPILFSLQARGTATARSLAAEAMPGYGLTAVYKPLERLLADGPVTASGTGYQLTASGRALTPVFEAISAWATASAPPDPAGLDPPSHRDRRQRPHQPPKGQPAERLRRPHPRPTALCHRRRPRPRLRPRRRAGPDRYRLTASGEALAEVYDTAARWGRARQFPDTSSDFVTRVQHTLQLSRRSPQATGSSLEPSAPHQVLAEFLQAYPRVQQHADARSVQERAEAGCAA</sequence>
<dbReference type="PROSITE" id="PS51118">
    <property type="entry name" value="HTH_HXLR"/>
    <property type="match status" value="1"/>
</dbReference>
<evidence type="ECO:0000256" key="1">
    <source>
        <dbReference type="ARBA" id="ARBA00023015"/>
    </source>
</evidence>
<evidence type="ECO:0000256" key="3">
    <source>
        <dbReference type="ARBA" id="ARBA00023163"/>
    </source>
</evidence>
<evidence type="ECO:0000256" key="4">
    <source>
        <dbReference type="SAM" id="MobiDB-lite"/>
    </source>
</evidence>
<keyword evidence="3" id="KW-0804">Transcription</keyword>
<organism evidence="6 7">
    <name type="scientific">Streptomyces polyrhachis</name>
    <dbReference type="NCBI Taxonomy" id="1282885"/>
    <lineage>
        <taxon>Bacteria</taxon>
        <taxon>Bacillati</taxon>
        <taxon>Actinomycetota</taxon>
        <taxon>Actinomycetes</taxon>
        <taxon>Kitasatosporales</taxon>
        <taxon>Streptomycetaceae</taxon>
        <taxon>Streptomyces</taxon>
    </lineage>
</organism>
<dbReference type="Pfam" id="PF01638">
    <property type="entry name" value="HxlR"/>
    <property type="match status" value="1"/>
</dbReference>
<accession>A0ABW2GF08</accession>